<keyword evidence="4" id="KW-0732">Signal</keyword>
<dbReference type="Proteomes" id="UP001359308">
    <property type="component" value="Chromosome"/>
</dbReference>
<evidence type="ECO:0000259" key="6">
    <source>
        <dbReference type="Pfam" id="PF07244"/>
    </source>
</evidence>
<dbReference type="Gene3D" id="3.10.20.310">
    <property type="entry name" value="membrane protein fhac"/>
    <property type="match status" value="1"/>
</dbReference>
<dbReference type="Gene3D" id="2.40.160.50">
    <property type="entry name" value="membrane protein fhac: a member of the omp85/tpsb transporter family"/>
    <property type="match status" value="1"/>
</dbReference>
<feature type="chain" id="PRO_5045467468" evidence="4">
    <location>
        <begin position="22"/>
        <end position="630"/>
    </location>
</feature>
<dbReference type="Pfam" id="PF07244">
    <property type="entry name" value="POTRA"/>
    <property type="match status" value="2"/>
</dbReference>
<dbReference type="Pfam" id="PF01103">
    <property type="entry name" value="Omp85"/>
    <property type="match status" value="1"/>
</dbReference>
<organism evidence="7 8">
    <name type="scientific">Methylococcus capsulatus</name>
    <dbReference type="NCBI Taxonomy" id="414"/>
    <lineage>
        <taxon>Bacteria</taxon>
        <taxon>Pseudomonadati</taxon>
        <taxon>Pseudomonadota</taxon>
        <taxon>Gammaproteobacteria</taxon>
        <taxon>Methylococcales</taxon>
        <taxon>Methylococcaceae</taxon>
        <taxon>Methylococcus</taxon>
    </lineage>
</organism>
<gene>
    <name evidence="7" type="ORF">N4J17_04220</name>
</gene>
<dbReference type="InterPro" id="IPR000184">
    <property type="entry name" value="Bac_surfAg_D15"/>
</dbReference>
<name>A0ABZ2F6F4_METCP</name>
<dbReference type="InterPro" id="IPR010827">
    <property type="entry name" value="BamA/TamA_POTRA"/>
</dbReference>
<keyword evidence="2" id="KW-1134">Transmembrane beta strand</keyword>
<dbReference type="InterPro" id="IPR039910">
    <property type="entry name" value="D15-like"/>
</dbReference>
<keyword evidence="8" id="KW-1185">Reference proteome</keyword>
<feature type="signal peptide" evidence="4">
    <location>
        <begin position="1"/>
        <end position="21"/>
    </location>
</feature>
<keyword evidence="3" id="KW-0472">Membrane</keyword>
<accession>A0ABZ2F6F4</accession>
<evidence type="ECO:0000259" key="5">
    <source>
        <dbReference type="Pfam" id="PF01103"/>
    </source>
</evidence>
<protein>
    <submittedName>
        <fullName evidence="7">BamA/TamA family outer membrane protein</fullName>
    </submittedName>
</protein>
<comment type="subcellular location">
    <subcellularLocation>
        <location evidence="1">Membrane</location>
    </subcellularLocation>
</comment>
<feature type="domain" description="POTRA" evidence="6">
    <location>
        <begin position="156"/>
        <end position="214"/>
    </location>
</feature>
<dbReference type="RefSeq" id="WP_198323078.1">
    <property type="nucleotide sequence ID" value="NZ_CP104311.1"/>
</dbReference>
<evidence type="ECO:0000256" key="2">
    <source>
        <dbReference type="ARBA" id="ARBA00022452"/>
    </source>
</evidence>
<evidence type="ECO:0000313" key="7">
    <source>
        <dbReference type="EMBL" id="WWF02827.1"/>
    </source>
</evidence>
<dbReference type="PANTHER" id="PTHR12815:SF42">
    <property type="entry name" value="BACTERIAL SURFACE ANTIGEN (D15) DOMAIN-CONTAINING PROTEIN"/>
    <property type="match status" value="1"/>
</dbReference>
<proteinExistence type="predicted"/>
<dbReference type="PANTHER" id="PTHR12815">
    <property type="entry name" value="SORTING AND ASSEMBLY MACHINERY SAMM50 PROTEIN FAMILY MEMBER"/>
    <property type="match status" value="1"/>
</dbReference>
<evidence type="ECO:0000313" key="8">
    <source>
        <dbReference type="Proteomes" id="UP001359308"/>
    </source>
</evidence>
<feature type="domain" description="Bacterial surface antigen (D15)" evidence="5">
    <location>
        <begin position="318"/>
        <end position="630"/>
    </location>
</feature>
<feature type="domain" description="POTRA" evidence="6">
    <location>
        <begin position="219"/>
        <end position="290"/>
    </location>
</feature>
<evidence type="ECO:0000256" key="3">
    <source>
        <dbReference type="ARBA" id="ARBA00023136"/>
    </source>
</evidence>
<keyword evidence="2" id="KW-0812">Transmembrane</keyword>
<evidence type="ECO:0000256" key="4">
    <source>
        <dbReference type="SAM" id="SignalP"/>
    </source>
</evidence>
<reference evidence="7 8" key="1">
    <citation type="submission" date="2022-09" db="EMBL/GenBank/DDBJ databases">
        <authorList>
            <person name="Giprobiosintez L."/>
        </authorList>
    </citation>
    <scope>NUCLEOTIDE SEQUENCE [LARGE SCALE GENOMIC DNA]</scope>
    <source>
        <strain evidence="8">VKPM-B-12549 (GBS-15)</strain>
    </source>
</reference>
<evidence type="ECO:0000256" key="1">
    <source>
        <dbReference type="ARBA" id="ARBA00004370"/>
    </source>
</evidence>
<sequence>MPITRIRLLLFWSPLASFALAALLLTEPAVHAADPLAYSVMFVSAGDEALDRALNDSSQLVALRETAPVGPFALVARARDDAARLETVLNSFGYYDGTAVVTVGGRQLEDPYLLDQLERAPSGVVVPVTVSVVHGALYHLSKIDIQGTIPADVPVQLGIKPGAAALASEVLAAQEQLAEALRGQGYALARVDKPIATLDTTAKTLAVEIKVDAGPSLELGRIDFKGMERTEEDFLRRRLLVHSGDRFDPEAIEKARQDFINTGVFSSVRARTGERPDEDGRLPLNFEMVERPLRAVGFNGAWSTDVGGSLSVSWQHRNLFGAAETLNLTGGVAQLGGNSTTGIGYNAGASFLKPDFFQRDQSLQADLGAVKASLNAYDQKAVLASVLLKRKFSAAWSGAVGLSGEQENIVQNGLARDYTLLGLPLTLNYDSTKSPLDPVQGIRASVVVTPIQPFSGSTSGTSAQLAESSGTTPFVLLQLAGSTYLDFTGSGRSVLALRGLVGGAVGVGVMALPPDKRFYAGGSATVRGYKFQSIGPRFPNDRPVGGTAVSAGTFEFRQRILDDYGAVAFVDIGQVSPHGGPFTGDWSVGAGIGGRYYTSIGPIRVDVALPLSRHSGSGSFEMYVGIGQAF</sequence>
<dbReference type="EMBL" id="CP104311">
    <property type="protein sequence ID" value="WWF02827.1"/>
    <property type="molecule type" value="Genomic_DNA"/>
</dbReference>